<accession>A0A0Q9ZCP8</accession>
<feature type="transmembrane region" description="Helical" evidence="1">
    <location>
        <begin position="7"/>
        <end position="25"/>
    </location>
</feature>
<evidence type="ECO:0000313" key="2">
    <source>
        <dbReference type="EMBL" id="KRG27210.1"/>
    </source>
</evidence>
<keyword evidence="1" id="KW-0472">Membrane</keyword>
<comment type="caution">
    <text evidence="2">The sequence shown here is derived from an EMBL/GenBank/DDBJ whole genome shotgun (WGS) entry which is preliminary data.</text>
</comment>
<sequence>MKNNGITYLILTSILLVIITILVYFNTNFPLIFYLTFFGQCLLIYSVYRILTDNYKTERTFDDWYEDRSHKNEEN</sequence>
<reference evidence="2" key="1">
    <citation type="submission" date="2015-10" db="EMBL/GenBank/DDBJ databases">
        <title>Draft genome sequence of Salegentibacter mishustinae KCTC 12263.</title>
        <authorList>
            <person name="Lin W."/>
            <person name="Zheng Q."/>
        </authorList>
    </citation>
    <scope>NUCLEOTIDE SEQUENCE [LARGE SCALE GENOMIC DNA]</scope>
    <source>
        <strain evidence="2">KCTC 12263</strain>
    </source>
</reference>
<dbReference type="Proteomes" id="UP000051643">
    <property type="component" value="Unassembled WGS sequence"/>
</dbReference>
<dbReference type="AlphaFoldDB" id="A0A0Q9ZCP8"/>
<keyword evidence="1" id="KW-0812">Transmembrane</keyword>
<feature type="transmembrane region" description="Helical" evidence="1">
    <location>
        <begin position="31"/>
        <end position="51"/>
    </location>
</feature>
<gene>
    <name evidence="2" type="ORF">APR42_11940</name>
</gene>
<name>A0A0Q9ZCP8_9FLAO</name>
<dbReference type="STRING" id="270918.APR42_11940"/>
<dbReference type="RefSeq" id="WP_057483104.1">
    <property type="nucleotide sequence ID" value="NZ_BMWR01000007.1"/>
</dbReference>
<keyword evidence="1" id="KW-1133">Transmembrane helix</keyword>
<evidence type="ECO:0000256" key="1">
    <source>
        <dbReference type="SAM" id="Phobius"/>
    </source>
</evidence>
<proteinExistence type="predicted"/>
<dbReference type="EMBL" id="LKTP01000037">
    <property type="protein sequence ID" value="KRG27210.1"/>
    <property type="molecule type" value="Genomic_DNA"/>
</dbReference>
<organism evidence="2 3">
    <name type="scientific">Salegentibacter mishustinae</name>
    <dbReference type="NCBI Taxonomy" id="270918"/>
    <lineage>
        <taxon>Bacteria</taxon>
        <taxon>Pseudomonadati</taxon>
        <taxon>Bacteroidota</taxon>
        <taxon>Flavobacteriia</taxon>
        <taxon>Flavobacteriales</taxon>
        <taxon>Flavobacteriaceae</taxon>
        <taxon>Salegentibacter</taxon>
    </lineage>
</organism>
<dbReference type="OrthoDB" id="1367298at2"/>
<keyword evidence="3" id="KW-1185">Reference proteome</keyword>
<protein>
    <submittedName>
        <fullName evidence="2">Uncharacterized protein</fullName>
    </submittedName>
</protein>
<evidence type="ECO:0000313" key="3">
    <source>
        <dbReference type="Proteomes" id="UP000051643"/>
    </source>
</evidence>